<evidence type="ECO:0000259" key="8">
    <source>
        <dbReference type="PROSITE" id="PS50850"/>
    </source>
</evidence>
<feature type="compositionally biased region" description="Polar residues" evidence="6">
    <location>
        <begin position="1"/>
        <end position="17"/>
    </location>
</feature>
<dbReference type="InterPro" id="IPR011701">
    <property type="entry name" value="MFS"/>
</dbReference>
<accession>A0AA40BX03</accession>
<feature type="transmembrane region" description="Helical" evidence="7">
    <location>
        <begin position="365"/>
        <end position="389"/>
    </location>
</feature>
<dbReference type="InterPro" id="IPR036259">
    <property type="entry name" value="MFS_trans_sf"/>
</dbReference>
<evidence type="ECO:0000256" key="6">
    <source>
        <dbReference type="SAM" id="MobiDB-lite"/>
    </source>
</evidence>
<keyword evidence="10" id="KW-1185">Reference proteome</keyword>
<dbReference type="GO" id="GO:0016020">
    <property type="term" value="C:membrane"/>
    <property type="evidence" value="ECO:0007669"/>
    <property type="project" value="UniProtKB-SubCell"/>
</dbReference>
<reference evidence="9" key="1">
    <citation type="submission" date="2023-06" db="EMBL/GenBank/DDBJ databases">
        <title>Genome-scale phylogeny and comparative genomics of the fungal order Sordariales.</title>
        <authorList>
            <consortium name="Lawrence Berkeley National Laboratory"/>
            <person name="Hensen N."/>
            <person name="Bonometti L."/>
            <person name="Westerberg I."/>
            <person name="Brannstrom I.O."/>
            <person name="Guillou S."/>
            <person name="Cros-Aarteil S."/>
            <person name="Calhoun S."/>
            <person name="Haridas S."/>
            <person name="Kuo A."/>
            <person name="Mondo S."/>
            <person name="Pangilinan J."/>
            <person name="Riley R."/>
            <person name="Labutti K."/>
            <person name="Andreopoulos B."/>
            <person name="Lipzen A."/>
            <person name="Chen C."/>
            <person name="Yanf M."/>
            <person name="Daum C."/>
            <person name="Ng V."/>
            <person name="Clum A."/>
            <person name="Steindorff A."/>
            <person name="Ohm R."/>
            <person name="Martin F."/>
            <person name="Silar P."/>
            <person name="Natvig D."/>
            <person name="Lalanne C."/>
            <person name="Gautier V."/>
            <person name="Ament-Velasquez S.L."/>
            <person name="Kruys A."/>
            <person name="Hutchinson M.I."/>
            <person name="Powell A.J."/>
            <person name="Barry K."/>
            <person name="Miller A.N."/>
            <person name="Grigoriev I.V."/>
            <person name="Debuchy R."/>
            <person name="Gladieux P."/>
            <person name="Thoren M.H."/>
            <person name="Johannesson H."/>
        </authorList>
    </citation>
    <scope>NUCLEOTIDE SEQUENCE</scope>
    <source>
        <strain evidence="9">CBS 606.72</strain>
    </source>
</reference>
<organism evidence="9 10">
    <name type="scientific">Immersiella caudata</name>
    <dbReference type="NCBI Taxonomy" id="314043"/>
    <lineage>
        <taxon>Eukaryota</taxon>
        <taxon>Fungi</taxon>
        <taxon>Dikarya</taxon>
        <taxon>Ascomycota</taxon>
        <taxon>Pezizomycotina</taxon>
        <taxon>Sordariomycetes</taxon>
        <taxon>Sordariomycetidae</taxon>
        <taxon>Sordariales</taxon>
        <taxon>Lasiosphaeriaceae</taxon>
        <taxon>Immersiella</taxon>
    </lineage>
</organism>
<comment type="similarity">
    <text evidence="2">Belongs to the major facilitator superfamily.</text>
</comment>
<feature type="transmembrane region" description="Helical" evidence="7">
    <location>
        <begin position="409"/>
        <end position="426"/>
    </location>
</feature>
<feature type="transmembrane region" description="Helical" evidence="7">
    <location>
        <begin position="466"/>
        <end position="488"/>
    </location>
</feature>
<evidence type="ECO:0000313" key="10">
    <source>
        <dbReference type="Proteomes" id="UP001175000"/>
    </source>
</evidence>
<dbReference type="Gene3D" id="1.20.1250.20">
    <property type="entry name" value="MFS general substrate transporter like domains"/>
    <property type="match status" value="1"/>
</dbReference>
<evidence type="ECO:0000256" key="1">
    <source>
        <dbReference type="ARBA" id="ARBA00004141"/>
    </source>
</evidence>
<keyword evidence="4 7" id="KW-1133">Transmembrane helix</keyword>
<comment type="subcellular location">
    <subcellularLocation>
        <location evidence="1">Membrane</location>
        <topology evidence="1">Multi-pass membrane protein</topology>
    </subcellularLocation>
</comment>
<dbReference type="CDD" id="cd17323">
    <property type="entry name" value="MFS_Tpo1_MDR_like"/>
    <property type="match status" value="1"/>
</dbReference>
<dbReference type="InterPro" id="IPR020846">
    <property type="entry name" value="MFS_dom"/>
</dbReference>
<keyword evidence="5 7" id="KW-0472">Membrane</keyword>
<dbReference type="PANTHER" id="PTHR23502:SF68">
    <property type="entry name" value="MULTIDRUG TRANSPORTER, PUTATIVE (AFU_ORTHOLOGUE AFUA_3G01120)-RELATED"/>
    <property type="match status" value="1"/>
</dbReference>
<evidence type="ECO:0000256" key="4">
    <source>
        <dbReference type="ARBA" id="ARBA00022989"/>
    </source>
</evidence>
<evidence type="ECO:0000313" key="9">
    <source>
        <dbReference type="EMBL" id="KAK0616808.1"/>
    </source>
</evidence>
<dbReference type="FunFam" id="1.20.1250.20:FF:000011">
    <property type="entry name" value="MFS multidrug transporter, putative"/>
    <property type="match status" value="1"/>
</dbReference>
<feature type="transmembrane region" description="Helical" evidence="7">
    <location>
        <begin position="432"/>
        <end position="454"/>
    </location>
</feature>
<feature type="region of interest" description="Disordered" evidence="6">
    <location>
        <begin position="1"/>
        <end position="89"/>
    </location>
</feature>
<dbReference type="AlphaFoldDB" id="A0AA40BX03"/>
<evidence type="ECO:0000256" key="2">
    <source>
        <dbReference type="ARBA" id="ARBA00008335"/>
    </source>
</evidence>
<dbReference type="EMBL" id="JAULSU010000005">
    <property type="protein sequence ID" value="KAK0616808.1"/>
    <property type="molecule type" value="Genomic_DNA"/>
</dbReference>
<feature type="transmembrane region" description="Helical" evidence="7">
    <location>
        <begin position="320"/>
        <end position="345"/>
    </location>
</feature>
<evidence type="ECO:0000256" key="7">
    <source>
        <dbReference type="SAM" id="Phobius"/>
    </source>
</evidence>
<dbReference type="PANTHER" id="PTHR23502">
    <property type="entry name" value="MAJOR FACILITATOR SUPERFAMILY"/>
    <property type="match status" value="1"/>
</dbReference>
<feature type="transmembrane region" description="Helical" evidence="7">
    <location>
        <begin position="222"/>
        <end position="245"/>
    </location>
</feature>
<dbReference type="Pfam" id="PF07690">
    <property type="entry name" value="MFS_1"/>
    <property type="match status" value="1"/>
</dbReference>
<sequence length="534" mass="57697">MADLSNSQRDAPQTPVNENPFADTEKGTSTPGGDSDFDTPTIVGSERALSTRDGDEKAAAARQDDDADADPNVVDWDGPEDGENPQNWPEKKKWTLIAVMSIMTLVTPLGSSMFAPGIPKIMVEFNEFSSTTATFLLSVYILGFAFGPLFVAPLSETYGRSPCYHTGNVLFTVFSVGAALSNSMGMLMAFRFLMGLAGSVPITIGSGSIADVMPVEKRGRAMAAWAMGPLLGPCIGPVAGGYLIAAAGWRWVYWLITILAGIISVIAFFTLNETYAPLLLQHKTDRLIKETGNQNLRSKLASNTTVMENFKLAAIRPMKLLVMTPIVTLMAVYMAITYGILYLLFTTFSFVYAQKYGFDEGASGATFLPAGIGMFFGIVVFGAMSDIIVRNNQAAGIEHRPEFRIMPKFCIPAALMLPAGLFMYGWTVYYSVYWIVPMIGVVIFSCGLMGTMVCVQNFLLDTYPQYAASVTAALAVLRSLAGALLPLGGLDMYDALGLGWGNSLLGFISLGLAPLPVLFYVYGPVLRKRFSPNL</sequence>
<feature type="transmembrane region" description="Helical" evidence="7">
    <location>
        <begin position="135"/>
        <end position="154"/>
    </location>
</feature>
<gene>
    <name evidence="9" type="ORF">B0T14DRAFT_435630</name>
</gene>
<feature type="transmembrane region" description="Helical" evidence="7">
    <location>
        <begin position="500"/>
        <end position="522"/>
    </location>
</feature>
<protein>
    <submittedName>
        <fullName evidence="9">Major facilitator superfamily domain-containing protein</fullName>
    </submittedName>
</protein>
<feature type="transmembrane region" description="Helical" evidence="7">
    <location>
        <begin position="166"/>
        <end position="184"/>
    </location>
</feature>
<evidence type="ECO:0000256" key="3">
    <source>
        <dbReference type="ARBA" id="ARBA00022692"/>
    </source>
</evidence>
<feature type="domain" description="Major facilitator superfamily (MFS) profile" evidence="8">
    <location>
        <begin position="96"/>
        <end position="529"/>
    </location>
</feature>
<feature type="compositionally biased region" description="Basic and acidic residues" evidence="6">
    <location>
        <begin position="49"/>
        <end position="64"/>
    </location>
</feature>
<comment type="caution">
    <text evidence="9">The sequence shown here is derived from an EMBL/GenBank/DDBJ whole genome shotgun (WGS) entry which is preliminary data.</text>
</comment>
<feature type="transmembrane region" description="Helical" evidence="7">
    <location>
        <begin position="94"/>
        <end position="115"/>
    </location>
</feature>
<dbReference type="SUPFAM" id="SSF103473">
    <property type="entry name" value="MFS general substrate transporter"/>
    <property type="match status" value="1"/>
</dbReference>
<name>A0AA40BX03_9PEZI</name>
<proteinExistence type="inferred from homology"/>
<dbReference type="GO" id="GO:0022857">
    <property type="term" value="F:transmembrane transporter activity"/>
    <property type="evidence" value="ECO:0007669"/>
    <property type="project" value="InterPro"/>
</dbReference>
<dbReference type="PROSITE" id="PS50850">
    <property type="entry name" value="MFS"/>
    <property type="match status" value="1"/>
</dbReference>
<keyword evidence="3 7" id="KW-0812">Transmembrane</keyword>
<evidence type="ECO:0000256" key="5">
    <source>
        <dbReference type="ARBA" id="ARBA00023136"/>
    </source>
</evidence>
<dbReference type="Proteomes" id="UP001175000">
    <property type="component" value="Unassembled WGS sequence"/>
</dbReference>
<feature type="transmembrane region" description="Helical" evidence="7">
    <location>
        <begin position="190"/>
        <end position="210"/>
    </location>
</feature>
<feature type="transmembrane region" description="Helical" evidence="7">
    <location>
        <begin position="251"/>
        <end position="271"/>
    </location>
</feature>